<keyword evidence="1" id="KW-0732">Signal</keyword>
<dbReference type="PANTHER" id="PTHR43617">
    <property type="entry name" value="L-AMINO ACID N-ACETYLTRANSFERASE"/>
    <property type="match status" value="1"/>
</dbReference>
<name>A0AAD8YL37_9STRA</name>
<feature type="signal peptide" evidence="1">
    <location>
        <begin position="1"/>
        <end position="18"/>
    </location>
</feature>
<feature type="domain" description="N-acetyltransferase" evidence="2">
    <location>
        <begin position="66"/>
        <end position="240"/>
    </location>
</feature>
<keyword evidence="4" id="KW-1185">Reference proteome</keyword>
<dbReference type="PROSITE" id="PS51186">
    <property type="entry name" value="GNAT"/>
    <property type="match status" value="1"/>
</dbReference>
<dbReference type="SUPFAM" id="SSF55729">
    <property type="entry name" value="Acyl-CoA N-acyltransferases (Nat)"/>
    <property type="match status" value="1"/>
</dbReference>
<accession>A0AAD8YL37</accession>
<dbReference type="Pfam" id="PF00583">
    <property type="entry name" value="Acetyltransf_1"/>
    <property type="match status" value="1"/>
</dbReference>
<proteinExistence type="predicted"/>
<dbReference type="Proteomes" id="UP001224775">
    <property type="component" value="Unassembled WGS sequence"/>
</dbReference>
<dbReference type="AlphaFoldDB" id="A0AAD8YL37"/>
<gene>
    <name evidence="3" type="ORF">QTG54_000505</name>
</gene>
<protein>
    <recommendedName>
        <fullName evidence="2">N-acetyltransferase domain-containing protein</fullName>
    </recommendedName>
</protein>
<dbReference type="InterPro" id="IPR000182">
    <property type="entry name" value="GNAT_dom"/>
</dbReference>
<dbReference type="CDD" id="cd04301">
    <property type="entry name" value="NAT_SF"/>
    <property type="match status" value="1"/>
</dbReference>
<reference evidence="3" key="1">
    <citation type="submission" date="2023-06" db="EMBL/GenBank/DDBJ databases">
        <title>Survivors Of The Sea: Transcriptome response of Skeletonema marinoi to long-term dormancy.</title>
        <authorList>
            <person name="Pinder M.I.M."/>
            <person name="Kourtchenko O."/>
            <person name="Robertson E.K."/>
            <person name="Larsson T."/>
            <person name="Maumus F."/>
            <person name="Osuna-Cruz C.M."/>
            <person name="Vancaester E."/>
            <person name="Stenow R."/>
            <person name="Vandepoele K."/>
            <person name="Ploug H."/>
            <person name="Bruchert V."/>
            <person name="Godhe A."/>
            <person name="Topel M."/>
        </authorList>
    </citation>
    <scope>NUCLEOTIDE SEQUENCE</scope>
    <source>
        <strain evidence="3">R05AC</strain>
    </source>
</reference>
<evidence type="ECO:0000313" key="4">
    <source>
        <dbReference type="Proteomes" id="UP001224775"/>
    </source>
</evidence>
<sequence>MRTILLAYLAICITTTAAFAPPAFGLGALFRPPNIKIIKSDGIRLEEAGKFFVDAFWTGKVGGGADTLSPKQAFQLERQQVAEFNKRYRRRAAKQSGRLPGNYAGQSLDSSSELVLCVNGSDEVIGCAGVEVSRIKKMDGYDSSFSGPLMSNLAISRKYRRKGLAEDLVKAAENIARREWGYDDCYLYVEKRNTPAIKLYQKLGYKSIWEDDSATTLLPTGDGRIANGKTTIVCMKKRIGAGLFGNLFG</sequence>
<dbReference type="EMBL" id="JATAAI010000001">
    <property type="protein sequence ID" value="KAK1748566.1"/>
    <property type="molecule type" value="Genomic_DNA"/>
</dbReference>
<dbReference type="InterPro" id="IPR016181">
    <property type="entry name" value="Acyl_CoA_acyltransferase"/>
</dbReference>
<feature type="chain" id="PRO_5042057530" description="N-acetyltransferase domain-containing protein" evidence="1">
    <location>
        <begin position="19"/>
        <end position="249"/>
    </location>
</feature>
<dbReference type="Gene3D" id="3.40.630.30">
    <property type="match status" value="1"/>
</dbReference>
<evidence type="ECO:0000256" key="1">
    <source>
        <dbReference type="SAM" id="SignalP"/>
    </source>
</evidence>
<dbReference type="GO" id="GO:0016747">
    <property type="term" value="F:acyltransferase activity, transferring groups other than amino-acyl groups"/>
    <property type="evidence" value="ECO:0007669"/>
    <property type="project" value="InterPro"/>
</dbReference>
<dbReference type="InterPro" id="IPR050276">
    <property type="entry name" value="MshD_Acetyltransferase"/>
</dbReference>
<evidence type="ECO:0000259" key="2">
    <source>
        <dbReference type="PROSITE" id="PS51186"/>
    </source>
</evidence>
<evidence type="ECO:0000313" key="3">
    <source>
        <dbReference type="EMBL" id="KAK1748566.1"/>
    </source>
</evidence>
<comment type="caution">
    <text evidence="3">The sequence shown here is derived from an EMBL/GenBank/DDBJ whole genome shotgun (WGS) entry which is preliminary data.</text>
</comment>
<organism evidence="3 4">
    <name type="scientific">Skeletonema marinoi</name>
    <dbReference type="NCBI Taxonomy" id="267567"/>
    <lineage>
        <taxon>Eukaryota</taxon>
        <taxon>Sar</taxon>
        <taxon>Stramenopiles</taxon>
        <taxon>Ochrophyta</taxon>
        <taxon>Bacillariophyta</taxon>
        <taxon>Coscinodiscophyceae</taxon>
        <taxon>Thalassiosirophycidae</taxon>
        <taxon>Thalassiosirales</taxon>
        <taxon>Skeletonemataceae</taxon>
        <taxon>Skeletonema</taxon>
        <taxon>Skeletonema marinoi-dohrnii complex</taxon>
    </lineage>
</organism>